<dbReference type="Proteomes" id="UP000294947">
    <property type="component" value="Unassembled WGS sequence"/>
</dbReference>
<evidence type="ECO:0000313" key="4">
    <source>
        <dbReference type="Proteomes" id="UP000294947"/>
    </source>
</evidence>
<feature type="region of interest" description="Disordered" evidence="1">
    <location>
        <begin position="67"/>
        <end position="88"/>
    </location>
</feature>
<sequence length="125" mass="12723">MKRFALSMIGTAALALTLVGIPAQAAPAGPEAAASCKFTGHSKSLGETGFGLRASATTNQSGCEVTGKLERKSGSGWTSVTTKSKTSDGSKNALFNFECGNRAEYRLIVTTGGDNVTIGSTGKVC</sequence>
<evidence type="ECO:0000256" key="1">
    <source>
        <dbReference type="SAM" id="MobiDB-lite"/>
    </source>
</evidence>
<evidence type="ECO:0000313" key="3">
    <source>
        <dbReference type="EMBL" id="TDD36952.1"/>
    </source>
</evidence>
<proteinExistence type="predicted"/>
<feature type="compositionally biased region" description="Polar residues" evidence="1">
    <location>
        <begin position="75"/>
        <end position="88"/>
    </location>
</feature>
<reference evidence="3 4" key="1">
    <citation type="submission" date="2019-03" db="EMBL/GenBank/DDBJ databases">
        <title>Draft genome sequences of novel Actinobacteria.</title>
        <authorList>
            <person name="Sahin N."/>
            <person name="Ay H."/>
            <person name="Saygin H."/>
        </authorList>
    </citation>
    <scope>NUCLEOTIDE SEQUENCE [LARGE SCALE GENOMIC DNA]</scope>
    <source>
        <strain evidence="3 4">7K502</strain>
    </source>
</reference>
<name>A0A4R4Y290_9PSEU</name>
<dbReference type="EMBL" id="SMKW01000102">
    <property type="protein sequence ID" value="TDD36952.1"/>
    <property type="molecule type" value="Genomic_DNA"/>
</dbReference>
<comment type="caution">
    <text evidence="3">The sequence shown here is derived from an EMBL/GenBank/DDBJ whole genome shotgun (WGS) entry which is preliminary data.</text>
</comment>
<organism evidence="3 4">
    <name type="scientific">Saccharopolyspora elongata</name>
    <dbReference type="NCBI Taxonomy" id="2530387"/>
    <lineage>
        <taxon>Bacteria</taxon>
        <taxon>Bacillati</taxon>
        <taxon>Actinomycetota</taxon>
        <taxon>Actinomycetes</taxon>
        <taxon>Pseudonocardiales</taxon>
        <taxon>Pseudonocardiaceae</taxon>
        <taxon>Saccharopolyspora</taxon>
    </lineage>
</organism>
<keyword evidence="2" id="KW-0732">Signal</keyword>
<dbReference type="RefSeq" id="WP_132494102.1">
    <property type="nucleotide sequence ID" value="NZ_SMKW01000102.1"/>
</dbReference>
<protein>
    <submittedName>
        <fullName evidence="3">Uncharacterized protein</fullName>
    </submittedName>
</protein>
<dbReference type="AlphaFoldDB" id="A0A4R4Y290"/>
<feature type="signal peptide" evidence="2">
    <location>
        <begin position="1"/>
        <end position="25"/>
    </location>
</feature>
<accession>A0A4R4Y290</accession>
<feature type="chain" id="PRO_5020594727" evidence="2">
    <location>
        <begin position="26"/>
        <end position="125"/>
    </location>
</feature>
<evidence type="ECO:0000256" key="2">
    <source>
        <dbReference type="SAM" id="SignalP"/>
    </source>
</evidence>
<gene>
    <name evidence="3" type="ORF">E1288_41225</name>
</gene>
<keyword evidence="4" id="KW-1185">Reference proteome</keyword>